<accession>A0ABM1B9N7</accession>
<organism evidence="2 3">
    <name type="scientific">Limulus polyphemus</name>
    <name type="common">Atlantic horseshoe crab</name>
    <dbReference type="NCBI Taxonomy" id="6850"/>
    <lineage>
        <taxon>Eukaryota</taxon>
        <taxon>Metazoa</taxon>
        <taxon>Ecdysozoa</taxon>
        <taxon>Arthropoda</taxon>
        <taxon>Chelicerata</taxon>
        <taxon>Merostomata</taxon>
        <taxon>Xiphosura</taxon>
        <taxon>Limulidae</taxon>
        <taxon>Limulus</taxon>
    </lineage>
</organism>
<gene>
    <name evidence="3" type="primary">LOC106462295</name>
</gene>
<dbReference type="Proteomes" id="UP000694941">
    <property type="component" value="Unplaced"/>
</dbReference>
<dbReference type="Pfam" id="PF14291">
    <property type="entry name" value="DUF4371"/>
    <property type="match status" value="1"/>
</dbReference>
<protein>
    <submittedName>
        <fullName evidence="3">Zinc finger protein 862-like</fullName>
    </submittedName>
</protein>
<dbReference type="SUPFAM" id="SSF53098">
    <property type="entry name" value="Ribonuclease H-like"/>
    <property type="match status" value="1"/>
</dbReference>
<keyword evidence="2" id="KW-1185">Reference proteome</keyword>
<dbReference type="InterPro" id="IPR025398">
    <property type="entry name" value="DUF4371"/>
</dbReference>
<evidence type="ECO:0000313" key="3">
    <source>
        <dbReference type="RefSeq" id="XP_013777648.1"/>
    </source>
</evidence>
<dbReference type="GeneID" id="106462295"/>
<evidence type="ECO:0000259" key="1">
    <source>
        <dbReference type="Pfam" id="PF14291"/>
    </source>
</evidence>
<dbReference type="InterPro" id="IPR012337">
    <property type="entry name" value="RNaseH-like_sf"/>
</dbReference>
<proteinExistence type="predicted"/>
<dbReference type="PANTHER" id="PTHR45749:SF37">
    <property type="entry name" value="OS05G0311600 PROTEIN"/>
    <property type="match status" value="1"/>
</dbReference>
<reference evidence="3" key="1">
    <citation type="submission" date="2025-08" db="UniProtKB">
        <authorList>
            <consortium name="RefSeq"/>
        </authorList>
    </citation>
    <scope>IDENTIFICATION</scope>
    <source>
        <tissue evidence="3">Muscle</tissue>
    </source>
</reference>
<dbReference type="PANTHER" id="PTHR45749">
    <property type="match status" value="1"/>
</dbReference>
<feature type="domain" description="DUF4371" evidence="1">
    <location>
        <begin position="33"/>
        <end position="178"/>
    </location>
</feature>
<name>A0ABM1B9N7_LIMPO</name>
<dbReference type="RefSeq" id="XP_013777648.1">
    <property type="nucleotide sequence ID" value="XM_013922194.1"/>
</dbReference>
<sequence length="351" mass="39303">MELSTLLSDAQLEFHRYHLSAIIEIIQILAGKKSTLSGNYISELGMEDGFFQTMFNFAISRDKILCNAKYTSPEIHNQILCLLAKTIQQRIRNEVGDKKYTIKVDETRDRCNCDNLYLCVRYLQDGNIVEHLLAVIQVSSFDAHSLTDSIIAICPEHGFSLENVLGQCYDGASVMSGRSGGVQKLLQERLGLSVPYVHCLNHQLHLVVVHAISAVDVDMDAFFGTCNILYNFIRKPTVSVHYTGQALKRLLEQRWTDHLATVKVITGSYKAILTILLGIATNENNTYLPELVVEAIGLLKLIKKKPFLFHAVAFHKALSILAPVNIHLQPLSINLMQALMLITSSEHPLLC</sequence>
<evidence type="ECO:0000313" key="2">
    <source>
        <dbReference type="Proteomes" id="UP000694941"/>
    </source>
</evidence>